<dbReference type="InterPro" id="IPR006195">
    <property type="entry name" value="aa-tRNA-synth_II"/>
</dbReference>
<evidence type="ECO:0000256" key="9">
    <source>
        <dbReference type="ARBA" id="ARBA00047639"/>
    </source>
</evidence>
<keyword evidence="3 10" id="KW-0963">Cytoplasm</keyword>
<dbReference type="Pfam" id="PF13393">
    <property type="entry name" value="tRNA-synt_His"/>
    <property type="match status" value="1"/>
</dbReference>
<accession>A0A8J7CD31</accession>
<keyword evidence="4 10" id="KW-0436">Ligase</keyword>
<keyword evidence="8 10" id="KW-0030">Aminoacyl-tRNA synthetase</keyword>
<feature type="binding site" evidence="11">
    <location>
        <position position="258"/>
    </location>
    <ligand>
        <name>L-histidine</name>
        <dbReference type="ChEBI" id="CHEBI:57595"/>
    </ligand>
</feature>
<dbReference type="Gene3D" id="3.30.930.10">
    <property type="entry name" value="Bira Bifunctional Protein, Domain 2"/>
    <property type="match status" value="1"/>
</dbReference>
<dbReference type="GO" id="GO:0004821">
    <property type="term" value="F:histidine-tRNA ligase activity"/>
    <property type="evidence" value="ECO:0007669"/>
    <property type="project" value="UniProtKB-UniRule"/>
</dbReference>
<dbReference type="InterPro" id="IPR015807">
    <property type="entry name" value="His-tRNA-ligase"/>
</dbReference>
<feature type="domain" description="Aminoacyl-transfer RNA synthetases class-II family profile" evidence="12">
    <location>
        <begin position="29"/>
        <end position="330"/>
    </location>
</feature>
<dbReference type="InterPro" id="IPR036621">
    <property type="entry name" value="Anticodon-bd_dom_sf"/>
</dbReference>
<evidence type="ECO:0000256" key="7">
    <source>
        <dbReference type="ARBA" id="ARBA00022917"/>
    </source>
</evidence>
<comment type="subunit">
    <text evidence="2 10">Homodimer.</text>
</comment>
<feature type="binding site" evidence="11">
    <location>
        <position position="126"/>
    </location>
    <ligand>
        <name>L-histidine</name>
        <dbReference type="ChEBI" id="CHEBI:57595"/>
    </ligand>
</feature>
<feature type="binding site" evidence="11">
    <location>
        <position position="130"/>
    </location>
    <ligand>
        <name>L-histidine</name>
        <dbReference type="ChEBI" id="CHEBI:57595"/>
    </ligand>
</feature>
<dbReference type="GO" id="GO:0006427">
    <property type="term" value="P:histidyl-tRNA aminoacylation"/>
    <property type="evidence" value="ECO:0007669"/>
    <property type="project" value="UniProtKB-UniRule"/>
</dbReference>
<organism evidence="13 14">
    <name type="scientific">Phaeovibrio sulfidiphilus</name>
    <dbReference type="NCBI Taxonomy" id="1220600"/>
    <lineage>
        <taxon>Bacteria</taxon>
        <taxon>Pseudomonadati</taxon>
        <taxon>Pseudomonadota</taxon>
        <taxon>Alphaproteobacteria</taxon>
        <taxon>Rhodospirillales</taxon>
        <taxon>Rhodospirillaceae</taxon>
        <taxon>Phaeovibrio</taxon>
    </lineage>
</organism>
<name>A0A8J7CD31_9PROT</name>
<protein>
    <recommendedName>
        <fullName evidence="10">Histidine--tRNA ligase</fullName>
        <ecNumber evidence="10">6.1.1.21</ecNumber>
    </recommendedName>
    <alternativeName>
        <fullName evidence="10">Histidyl-tRNA synthetase</fullName>
        <shortName evidence="10">HisRS</shortName>
    </alternativeName>
</protein>
<feature type="binding site" evidence="11">
    <location>
        <position position="112"/>
    </location>
    <ligand>
        <name>L-histidine</name>
        <dbReference type="ChEBI" id="CHEBI:57595"/>
    </ligand>
</feature>
<comment type="similarity">
    <text evidence="1 10">Belongs to the class-II aminoacyl-tRNA synthetase family.</text>
</comment>
<dbReference type="NCBIfam" id="TIGR00442">
    <property type="entry name" value="hisS"/>
    <property type="match status" value="1"/>
</dbReference>
<comment type="caution">
    <text evidence="13">The sequence shown here is derived from an EMBL/GenBank/DDBJ whole genome shotgun (WGS) entry which is preliminary data.</text>
</comment>
<evidence type="ECO:0000256" key="6">
    <source>
        <dbReference type="ARBA" id="ARBA00022840"/>
    </source>
</evidence>
<feature type="binding site" evidence="11">
    <location>
        <begin position="82"/>
        <end position="84"/>
    </location>
    <ligand>
        <name>L-histidine</name>
        <dbReference type="ChEBI" id="CHEBI:57595"/>
    </ligand>
</feature>
<dbReference type="CDD" id="cd00773">
    <property type="entry name" value="HisRS-like_core"/>
    <property type="match status" value="1"/>
</dbReference>
<dbReference type="SUPFAM" id="SSF52954">
    <property type="entry name" value="Class II aaRS ABD-related"/>
    <property type="match status" value="1"/>
</dbReference>
<evidence type="ECO:0000313" key="13">
    <source>
        <dbReference type="EMBL" id="MBE1236619.1"/>
    </source>
</evidence>
<evidence type="ECO:0000256" key="11">
    <source>
        <dbReference type="PIRSR" id="PIRSR001549-1"/>
    </source>
</evidence>
<reference evidence="13" key="1">
    <citation type="submission" date="2020-10" db="EMBL/GenBank/DDBJ databases">
        <title>Genome sequence of the unusual species of purple photosynthetic bacteria, Phaeovibrio sulfidiphilus DSM 23193, type strain.</title>
        <authorList>
            <person name="Kyndt J.A."/>
            <person name="Meyer T.E."/>
        </authorList>
    </citation>
    <scope>NUCLEOTIDE SEQUENCE</scope>
    <source>
        <strain evidence="13">DSM 23193</strain>
    </source>
</reference>
<evidence type="ECO:0000256" key="4">
    <source>
        <dbReference type="ARBA" id="ARBA00022598"/>
    </source>
</evidence>
<dbReference type="EMBL" id="JACZHT010000001">
    <property type="protein sequence ID" value="MBE1236619.1"/>
    <property type="molecule type" value="Genomic_DNA"/>
</dbReference>
<dbReference type="Pfam" id="PF03129">
    <property type="entry name" value="HGTP_anticodon"/>
    <property type="match status" value="1"/>
</dbReference>
<dbReference type="InterPro" id="IPR041715">
    <property type="entry name" value="HisRS-like_core"/>
</dbReference>
<keyword evidence="14" id="KW-1185">Reference proteome</keyword>
<evidence type="ECO:0000256" key="2">
    <source>
        <dbReference type="ARBA" id="ARBA00011738"/>
    </source>
</evidence>
<dbReference type="GO" id="GO:0005737">
    <property type="term" value="C:cytoplasm"/>
    <property type="evidence" value="ECO:0007669"/>
    <property type="project" value="UniProtKB-SubCell"/>
</dbReference>
<proteinExistence type="inferred from homology"/>
<gene>
    <name evidence="10" type="primary">hisS</name>
    <name evidence="13" type="ORF">IHV25_03000</name>
</gene>
<comment type="subcellular location">
    <subcellularLocation>
        <location evidence="10">Cytoplasm</location>
    </subcellularLocation>
</comment>
<dbReference type="PANTHER" id="PTHR43707">
    <property type="entry name" value="HISTIDYL-TRNA SYNTHETASE"/>
    <property type="match status" value="1"/>
</dbReference>
<evidence type="ECO:0000313" key="14">
    <source>
        <dbReference type="Proteomes" id="UP000631034"/>
    </source>
</evidence>
<dbReference type="HAMAP" id="MF_00127">
    <property type="entry name" value="His_tRNA_synth"/>
    <property type="match status" value="1"/>
</dbReference>
<keyword evidence="7 10" id="KW-0648">Protein biosynthesis</keyword>
<dbReference type="PIRSF" id="PIRSF001549">
    <property type="entry name" value="His-tRNA_synth"/>
    <property type="match status" value="1"/>
</dbReference>
<dbReference type="RefSeq" id="WP_192533502.1">
    <property type="nucleotide sequence ID" value="NZ_JACZHT010000001.1"/>
</dbReference>
<evidence type="ECO:0000256" key="1">
    <source>
        <dbReference type="ARBA" id="ARBA00008226"/>
    </source>
</evidence>
<evidence type="ECO:0000256" key="5">
    <source>
        <dbReference type="ARBA" id="ARBA00022741"/>
    </source>
</evidence>
<dbReference type="GO" id="GO:0005524">
    <property type="term" value="F:ATP binding"/>
    <property type="evidence" value="ECO:0007669"/>
    <property type="project" value="UniProtKB-UniRule"/>
</dbReference>
<evidence type="ECO:0000256" key="10">
    <source>
        <dbReference type="HAMAP-Rule" id="MF_00127"/>
    </source>
</evidence>
<dbReference type="InterPro" id="IPR004516">
    <property type="entry name" value="HisRS/HisZ"/>
</dbReference>
<dbReference type="EC" id="6.1.1.21" evidence="10"/>
<keyword evidence="5 10" id="KW-0547">Nucleotide-binding</keyword>
<sequence>MAALQSVRGTHDSLPAEAFAHRAIEDTARAVAARFGYGEIITPIFEFTDVFARTLGDTSDIVTKEMYTFEDRSGDSLTLRPEGTAGVARAFISEGLAQSVPVKLFYRGPMFRHERPQKGRLRQFHQVGVELLGVEGPEGDVEVLSMGARLLEALGLLEHTELHLNTLGDAESRAAYRERLIAYFQNHESRLSEDSRNRLHRNPLRILDSKDPGDREIVAGAPVLQDSLNDTSRAFFESVRRGLDLLEIPYVVDPLLVRGLDYYSHTAFEFVTTQLGAQGTVLAGGRYDGLVKQMGGPPTPGIGWAAGVERLAMLRGLEAAPLPRPLAMIPVSGDTVDEATRLADRLRRADFAVDAGYSGNMTKRLKRANKANARAAILVGPDELAQNAVLVRDLDTGDQELVALDALEQTLARFR</sequence>
<dbReference type="Gene3D" id="3.40.50.800">
    <property type="entry name" value="Anticodon-binding domain"/>
    <property type="match status" value="1"/>
</dbReference>
<feature type="binding site" evidence="11">
    <location>
        <begin position="262"/>
        <end position="263"/>
    </location>
    <ligand>
        <name>L-histidine</name>
        <dbReference type="ChEBI" id="CHEBI:57595"/>
    </ligand>
</feature>
<dbReference type="Proteomes" id="UP000631034">
    <property type="component" value="Unassembled WGS sequence"/>
</dbReference>
<dbReference type="PANTHER" id="PTHR43707:SF1">
    <property type="entry name" value="HISTIDINE--TRNA LIGASE, MITOCHONDRIAL-RELATED"/>
    <property type="match status" value="1"/>
</dbReference>
<dbReference type="InterPro" id="IPR045864">
    <property type="entry name" value="aa-tRNA-synth_II/BPL/LPL"/>
</dbReference>
<dbReference type="PROSITE" id="PS50862">
    <property type="entry name" value="AA_TRNA_LIGASE_II"/>
    <property type="match status" value="1"/>
</dbReference>
<dbReference type="SUPFAM" id="SSF55681">
    <property type="entry name" value="Class II aaRS and biotin synthetases"/>
    <property type="match status" value="1"/>
</dbReference>
<comment type="catalytic activity">
    <reaction evidence="9 10">
        <text>tRNA(His) + L-histidine + ATP = L-histidyl-tRNA(His) + AMP + diphosphate + H(+)</text>
        <dbReference type="Rhea" id="RHEA:17313"/>
        <dbReference type="Rhea" id="RHEA-COMP:9665"/>
        <dbReference type="Rhea" id="RHEA-COMP:9689"/>
        <dbReference type="ChEBI" id="CHEBI:15378"/>
        <dbReference type="ChEBI" id="CHEBI:30616"/>
        <dbReference type="ChEBI" id="CHEBI:33019"/>
        <dbReference type="ChEBI" id="CHEBI:57595"/>
        <dbReference type="ChEBI" id="CHEBI:78442"/>
        <dbReference type="ChEBI" id="CHEBI:78527"/>
        <dbReference type="ChEBI" id="CHEBI:456215"/>
        <dbReference type="EC" id="6.1.1.21"/>
    </reaction>
</comment>
<keyword evidence="6 10" id="KW-0067">ATP-binding</keyword>
<dbReference type="InterPro" id="IPR004154">
    <property type="entry name" value="Anticodon-bd"/>
</dbReference>
<evidence type="ECO:0000256" key="3">
    <source>
        <dbReference type="ARBA" id="ARBA00022490"/>
    </source>
</evidence>
<evidence type="ECO:0000259" key="12">
    <source>
        <dbReference type="PROSITE" id="PS50862"/>
    </source>
</evidence>
<evidence type="ECO:0000256" key="8">
    <source>
        <dbReference type="ARBA" id="ARBA00023146"/>
    </source>
</evidence>
<dbReference type="AlphaFoldDB" id="A0A8J7CD31"/>